<dbReference type="CDD" id="cd14797">
    <property type="entry name" value="DUF302"/>
    <property type="match status" value="1"/>
</dbReference>
<dbReference type="InterPro" id="IPR035923">
    <property type="entry name" value="TT1751-like_sf"/>
</dbReference>
<feature type="domain" description="Beta-lactamase-related" evidence="1">
    <location>
        <begin position="24"/>
        <end position="350"/>
    </location>
</feature>
<keyword evidence="4" id="KW-1185">Reference proteome</keyword>
<dbReference type="Pfam" id="PF00144">
    <property type="entry name" value="Beta-lactamase"/>
    <property type="match status" value="1"/>
</dbReference>
<protein>
    <recommendedName>
        <fullName evidence="5">Beta-lactamase-related domain-containing protein</fullName>
    </recommendedName>
</protein>
<organism evidence="3 4">
    <name type="scientific">Hungatella hathewayi WAL-18680</name>
    <dbReference type="NCBI Taxonomy" id="742737"/>
    <lineage>
        <taxon>Bacteria</taxon>
        <taxon>Bacillati</taxon>
        <taxon>Bacillota</taxon>
        <taxon>Clostridia</taxon>
        <taxon>Lachnospirales</taxon>
        <taxon>Lachnospiraceae</taxon>
        <taxon>Hungatella</taxon>
    </lineage>
</organism>
<dbReference type="SUPFAM" id="SSF56601">
    <property type="entry name" value="beta-lactamase/transpeptidase-like"/>
    <property type="match status" value="1"/>
</dbReference>
<dbReference type="SUPFAM" id="SSF103247">
    <property type="entry name" value="TT1751-like"/>
    <property type="match status" value="1"/>
</dbReference>
<dbReference type="InterPro" id="IPR050491">
    <property type="entry name" value="AmpC-like"/>
</dbReference>
<dbReference type="Gene3D" id="3.30.310.70">
    <property type="entry name" value="TT1751-like domain"/>
    <property type="match status" value="1"/>
</dbReference>
<dbReference type="PATRIC" id="fig|742737.3.peg.1235"/>
<dbReference type="EMBL" id="ADLN01000012">
    <property type="protein sequence ID" value="EHI60664.1"/>
    <property type="molecule type" value="Genomic_DNA"/>
</dbReference>
<gene>
    <name evidence="3" type="ORF">HMPREF9473_01228</name>
</gene>
<dbReference type="Proteomes" id="UP000005384">
    <property type="component" value="Unassembled WGS sequence"/>
</dbReference>
<dbReference type="InterPro" id="IPR001466">
    <property type="entry name" value="Beta-lactam-related"/>
</dbReference>
<evidence type="ECO:0000313" key="4">
    <source>
        <dbReference type="Proteomes" id="UP000005384"/>
    </source>
</evidence>
<evidence type="ECO:0000313" key="3">
    <source>
        <dbReference type="EMBL" id="EHI60664.1"/>
    </source>
</evidence>
<dbReference type="OrthoDB" id="9797709at2"/>
<dbReference type="RefSeq" id="WP_006779213.1">
    <property type="nucleotide sequence ID" value="NZ_CP040506.1"/>
</dbReference>
<evidence type="ECO:0008006" key="5">
    <source>
        <dbReference type="Google" id="ProtNLM"/>
    </source>
</evidence>
<feature type="domain" description="DUF302" evidence="2">
    <location>
        <begin position="405"/>
        <end position="464"/>
    </location>
</feature>
<sequence length="500" mass="55911">MNTKEHEVMKMRGSADVSYLNHSVDEMIWEFMKEQEIPGMTLAIVQAPYIPRVVGYGLSDVGQRRLATANTMWPVGPISQAFTAVAVIQLYERGMLDLDKAAGDYVPSLPESWKPVTVRQLLHHSTGLPDYRNQPDWSPAREWTVQELIGLVKDIPNRFVPDTSVELSATNFLVLTEVIEAVSGQSYHAFVKEHQINYLGLRHTAFSEDLDQFDKEDVSLTENVHQLFKKDGRYIDPIETAAGDSEIHSSALKGFGDIWASAQDISFWDIGLAGAVLIKEPENRSLVYAPWSLPDGTKVPACAGWQFYHHRGLMDIKGSVPGFSAFLSRFTHPEELVCVTLLANKEGVDLTNLGRRIAGAFGDLLSTNYDDNKLFLTEGQFPVKESVARLERELAERNIPLFAKFDHAKNAEEVGLQLRPTTVLVFGSPSVGTGLMEADQSVSLELPLKISIWEDEAGSTWLAFPRLERLLDDYDLAHHPAVEKMEKLMEALVRKAANLY</sequence>
<proteinExistence type="predicted"/>
<dbReference type="InterPro" id="IPR005180">
    <property type="entry name" value="DUF302"/>
</dbReference>
<comment type="caution">
    <text evidence="3">The sequence shown here is derived from an EMBL/GenBank/DDBJ whole genome shotgun (WGS) entry which is preliminary data.</text>
</comment>
<accession>G5ICP3</accession>
<dbReference type="InterPro" id="IPR012338">
    <property type="entry name" value="Beta-lactam/transpept-like"/>
</dbReference>
<dbReference type="PANTHER" id="PTHR46825">
    <property type="entry name" value="D-ALANYL-D-ALANINE-CARBOXYPEPTIDASE/ENDOPEPTIDASE AMPH"/>
    <property type="match status" value="1"/>
</dbReference>
<name>G5ICP3_9FIRM</name>
<dbReference type="AlphaFoldDB" id="G5ICP3"/>
<reference evidence="3 4" key="1">
    <citation type="submission" date="2011-08" db="EMBL/GenBank/DDBJ databases">
        <title>The Genome Sequence of Clostridium hathewayi WAL-18680.</title>
        <authorList>
            <consortium name="The Broad Institute Genome Sequencing Platform"/>
            <person name="Earl A."/>
            <person name="Ward D."/>
            <person name="Feldgarden M."/>
            <person name="Gevers D."/>
            <person name="Finegold S.M."/>
            <person name="Summanen P.H."/>
            <person name="Molitoris D.R."/>
            <person name="Song M."/>
            <person name="Daigneault M."/>
            <person name="Allen-Vercoe E."/>
            <person name="Young S.K."/>
            <person name="Zeng Q."/>
            <person name="Gargeya S."/>
            <person name="Fitzgerald M."/>
            <person name="Haas B."/>
            <person name="Abouelleil A."/>
            <person name="Alvarado L."/>
            <person name="Arachchi H.M."/>
            <person name="Berlin A."/>
            <person name="Brown A."/>
            <person name="Chapman S.B."/>
            <person name="Chen Z."/>
            <person name="Dunbar C."/>
            <person name="Freedman E."/>
            <person name="Gearin G."/>
            <person name="Gellesch M."/>
            <person name="Goldberg J."/>
            <person name="Griggs A."/>
            <person name="Gujja S."/>
            <person name="Heiman D."/>
            <person name="Howarth C."/>
            <person name="Larson L."/>
            <person name="Lui A."/>
            <person name="MacDonald P.J.P."/>
            <person name="Montmayeur A."/>
            <person name="Murphy C."/>
            <person name="Neiman D."/>
            <person name="Pearson M."/>
            <person name="Priest M."/>
            <person name="Roberts A."/>
            <person name="Saif S."/>
            <person name="Shea T."/>
            <person name="Shenoy N."/>
            <person name="Sisk P."/>
            <person name="Stolte C."/>
            <person name="Sykes S."/>
            <person name="Wortman J."/>
            <person name="Nusbaum C."/>
            <person name="Birren B."/>
        </authorList>
    </citation>
    <scope>NUCLEOTIDE SEQUENCE [LARGE SCALE GENOMIC DNA]</scope>
    <source>
        <strain evidence="3 4">WAL-18680</strain>
    </source>
</reference>
<dbReference type="HOGENOM" id="CLU_020027_0_2_9"/>
<dbReference type="PANTHER" id="PTHR46825:SF9">
    <property type="entry name" value="BETA-LACTAMASE-RELATED DOMAIN-CONTAINING PROTEIN"/>
    <property type="match status" value="1"/>
</dbReference>
<evidence type="ECO:0000259" key="1">
    <source>
        <dbReference type="Pfam" id="PF00144"/>
    </source>
</evidence>
<dbReference type="Pfam" id="PF03625">
    <property type="entry name" value="DUF302"/>
    <property type="match status" value="1"/>
</dbReference>
<evidence type="ECO:0000259" key="2">
    <source>
        <dbReference type="Pfam" id="PF03625"/>
    </source>
</evidence>
<dbReference type="Gene3D" id="3.40.710.10">
    <property type="entry name" value="DD-peptidase/beta-lactamase superfamily"/>
    <property type="match status" value="1"/>
</dbReference>